<evidence type="ECO:0000313" key="13">
    <source>
        <dbReference type="EMBL" id="QOY90004.1"/>
    </source>
</evidence>
<dbReference type="PANTHER" id="PTHR43643:SF6">
    <property type="entry name" value="HISTIDINOL-PHOSPHATE AMINOTRANSFERASE"/>
    <property type="match status" value="1"/>
</dbReference>
<evidence type="ECO:0000256" key="8">
    <source>
        <dbReference type="ARBA" id="ARBA00022898"/>
    </source>
</evidence>
<protein>
    <recommendedName>
        <fullName evidence="11">Histidinol-phosphate aminotransferase</fullName>
        <ecNumber evidence="11">2.6.1.9</ecNumber>
    </recommendedName>
    <alternativeName>
        <fullName evidence="11">Imidazole acetol-phosphate transaminase</fullName>
    </alternativeName>
</protein>
<dbReference type="Gene3D" id="3.90.1150.10">
    <property type="entry name" value="Aspartate Aminotransferase, domain 1"/>
    <property type="match status" value="1"/>
</dbReference>
<dbReference type="NCBIfam" id="TIGR01141">
    <property type="entry name" value="hisC"/>
    <property type="match status" value="1"/>
</dbReference>
<keyword evidence="6 11" id="KW-0028">Amino-acid biosynthesis</keyword>
<evidence type="ECO:0000259" key="12">
    <source>
        <dbReference type="Pfam" id="PF00155"/>
    </source>
</evidence>
<evidence type="ECO:0000256" key="7">
    <source>
        <dbReference type="ARBA" id="ARBA00022679"/>
    </source>
</evidence>
<evidence type="ECO:0000256" key="3">
    <source>
        <dbReference type="ARBA" id="ARBA00007970"/>
    </source>
</evidence>
<dbReference type="Pfam" id="PF00155">
    <property type="entry name" value="Aminotran_1_2"/>
    <property type="match status" value="1"/>
</dbReference>
<dbReference type="Gene3D" id="3.40.640.10">
    <property type="entry name" value="Type I PLP-dependent aspartate aminotransferase-like (Major domain)"/>
    <property type="match status" value="1"/>
</dbReference>
<comment type="catalytic activity">
    <reaction evidence="10 11">
        <text>L-histidinol phosphate + 2-oxoglutarate = 3-(imidazol-4-yl)-2-oxopropyl phosphate + L-glutamate</text>
        <dbReference type="Rhea" id="RHEA:23744"/>
        <dbReference type="ChEBI" id="CHEBI:16810"/>
        <dbReference type="ChEBI" id="CHEBI:29985"/>
        <dbReference type="ChEBI" id="CHEBI:57766"/>
        <dbReference type="ChEBI" id="CHEBI:57980"/>
        <dbReference type="EC" id="2.6.1.9"/>
    </reaction>
</comment>
<keyword evidence="9 11" id="KW-0368">Histidine biosynthesis</keyword>
<proteinExistence type="inferred from homology"/>
<keyword evidence="8 11" id="KW-0663">Pyridoxal phosphate</keyword>
<evidence type="ECO:0000256" key="5">
    <source>
        <dbReference type="ARBA" id="ARBA00022576"/>
    </source>
</evidence>
<dbReference type="InterPro" id="IPR015421">
    <property type="entry name" value="PyrdxlP-dep_Trfase_major"/>
</dbReference>
<dbReference type="GO" id="GO:0030170">
    <property type="term" value="F:pyridoxal phosphate binding"/>
    <property type="evidence" value="ECO:0007669"/>
    <property type="project" value="InterPro"/>
</dbReference>
<dbReference type="PANTHER" id="PTHR43643">
    <property type="entry name" value="HISTIDINOL-PHOSPHATE AMINOTRANSFERASE 2"/>
    <property type="match status" value="1"/>
</dbReference>
<evidence type="ECO:0000256" key="10">
    <source>
        <dbReference type="ARBA" id="ARBA00047481"/>
    </source>
</evidence>
<keyword evidence="7 11" id="KW-0808">Transferase</keyword>
<dbReference type="InterPro" id="IPR015422">
    <property type="entry name" value="PyrdxlP-dep_Trfase_small"/>
</dbReference>
<comment type="pathway">
    <text evidence="2 11">Amino-acid biosynthesis; L-histidine biosynthesis; L-histidine from 5-phospho-alpha-D-ribose 1-diphosphate: step 7/9.</text>
</comment>
<accession>A0A7S7NUJ7</accession>
<dbReference type="InterPro" id="IPR050106">
    <property type="entry name" value="HistidinolP_aminotransfase"/>
</dbReference>
<feature type="domain" description="Aminotransferase class I/classII large" evidence="12">
    <location>
        <begin position="24"/>
        <end position="344"/>
    </location>
</feature>
<evidence type="ECO:0000256" key="2">
    <source>
        <dbReference type="ARBA" id="ARBA00005011"/>
    </source>
</evidence>
<organism evidence="13 14">
    <name type="scientific">Paludibaculum fermentans</name>
    <dbReference type="NCBI Taxonomy" id="1473598"/>
    <lineage>
        <taxon>Bacteria</taxon>
        <taxon>Pseudomonadati</taxon>
        <taxon>Acidobacteriota</taxon>
        <taxon>Terriglobia</taxon>
        <taxon>Bryobacterales</taxon>
        <taxon>Bryobacteraceae</taxon>
        <taxon>Paludibaculum</taxon>
    </lineage>
</organism>
<dbReference type="KEGG" id="pfer:IRI77_08630"/>
<comment type="cofactor">
    <cofactor evidence="1 11">
        <name>pyridoxal 5'-phosphate</name>
        <dbReference type="ChEBI" id="CHEBI:597326"/>
    </cofactor>
</comment>
<evidence type="ECO:0000256" key="6">
    <source>
        <dbReference type="ARBA" id="ARBA00022605"/>
    </source>
</evidence>
<evidence type="ECO:0000256" key="1">
    <source>
        <dbReference type="ARBA" id="ARBA00001933"/>
    </source>
</evidence>
<dbReference type="EMBL" id="CP063849">
    <property type="protein sequence ID" value="QOY90004.1"/>
    <property type="molecule type" value="Genomic_DNA"/>
</dbReference>
<keyword evidence="5 11" id="KW-0032">Aminotransferase</keyword>
<comment type="similarity">
    <text evidence="3 11">Belongs to the class-II pyridoxal-phosphate-dependent aminotransferase family. Histidinol-phosphate aminotransferase subfamily.</text>
</comment>
<evidence type="ECO:0000313" key="14">
    <source>
        <dbReference type="Proteomes" id="UP000593892"/>
    </source>
</evidence>
<dbReference type="InterPro" id="IPR015424">
    <property type="entry name" value="PyrdxlP-dep_Trfase"/>
</dbReference>
<dbReference type="AlphaFoldDB" id="A0A7S7NUJ7"/>
<dbReference type="SUPFAM" id="SSF53383">
    <property type="entry name" value="PLP-dependent transferases"/>
    <property type="match status" value="1"/>
</dbReference>
<dbReference type="InterPro" id="IPR005861">
    <property type="entry name" value="HisP_aminotrans"/>
</dbReference>
<dbReference type="EC" id="2.6.1.9" evidence="11"/>
<dbReference type="InterPro" id="IPR004839">
    <property type="entry name" value="Aminotransferase_I/II_large"/>
</dbReference>
<evidence type="ECO:0000256" key="9">
    <source>
        <dbReference type="ARBA" id="ARBA00023102"/>
    </source>
</evidence>
<dbReference type="PROSITE" id="PS00599">
    <property type="entry name" value="AA_TRANSFER_CLASS_2"/>
    <property type="match status" value="1"/>
</dbReference>
<comment type="subunit">
    <text evidence="4 11">Homodimer.</text>
</comment>
<dbReference type="CDD" id="cd00609">
    <property type="entry name" value="AAT_like"/>
    <property type="match status" value="1"/>
</dbReference>
<dbReference type="HAMAP" id="MF_01023">
    <property type="entry name" value="HisC_aminotrans_2"/>
    <property type="match status" value="1"/>
</dbReference>
<dbReference type="GO" id="GO:0004400">
    <property type="term" value="F:histidinol-phosphate transaminase activity"/>
    <property type="evidence" value="ECO:0007669"/>
    <property type="project" value="UniProtKB-UniRule"/>
</dbReference>
<name>A0A7S7NUJ7_PALFE</name>
<dbReference type="GO" id="GO:0000105">
    <property type="term" value="P:L-histidine biosynthetic process"/>
    <property type="evidence" value="ECO:0007669"/>
    <property type="project" value="UniProtKB-UniRule"/>
</dbReference>
<reference evidence="13 14" key="1">
    <citation type="submission" date="2020-10" db="EMBL/GenBank/DDBJ databases">
        <title>Complete genome sequence of Paludibaculum fermentans P105T, a facultatively anaerobic acidobacterium capable of dissimilatory Fe(III) reduction.</title>
        <authorList>
            <person name="Dedysh S.N."/>
            <person name="Beletsky A.V."/>
            <person name="Kulichevskaya I.S."/>
            <person name="Mardanov A.V."/>
            <person name="Ravin N.V."/>
        </authorList>
    </citation>
    <scope>NUCLEOTIDE SEQUENCE [LARGE SCALE GENOMIC DNA]</scope>
    <source>
        <strain evidence="13 14">P105</strain>
    </source>
</reference>
<dbReference type="InterPro" id="IPR001917">
    <property type="entry name" value="Aminotrans_II_pyridoxalP_BS"/>
</dbReference>
<evidence type="ECO:0000256" key="4">
    <source>
        <dbReference type="ARBA" id="ARBA00011738"/>
    </source>
</evidence>
<dbReference type="UniPathway" id="UPA00031">
    <property type="reaction ID" value="UER00012"/>
</dbReference>
<sequence length="349" mass="38594">MPKPRPAVVEMAPYSPPASGRDGKLRLDFNENTVGCSPKVLELLRAKLSEEQLTVYPEYEAARLALSDYFQVPQSEFLITNGTDEAIQVLINTYVDNDDDVIVLHPSYAMYRFYAEVAGAKVRDIPYRAGDLTFPIDELIAAIRPDTKAILVSNPNNPTGTAIGIGDIVRILAAAPNAAVLIDEAYYEFYGVTALRMTDQYPNLFVSRTFSKAFGMAALRVGCLFSQKENVQYMHKAQSPYSVNLLAAIAVRAAVEDRTYVSNYAAQAVEAREALYRGFEKRGIAYYPSQANFVLFQAGAQAVPVRDALRARGILVRDRSYELAGTVRVTAGTTAQVARFFQALDEVWK</sequence>
<evidence type="ECO:0000256" key="11">
    <source>
        <dbReference type="HAMAP-Rule" id="MF_01023"/>
    </source>
</evidence>
<keyword evidence="14" id="KW-1185">Reference proteome</keyword>
<dbReference type="RefSeq" id="WP_194451667.1">
    <property type="nucleotide sequence ID" value="NZ_CP063849.1"/>
</dbReference>
<gene>
    <name evidence="11 13" type="primary">hisC</name>
    <name evidence="13" type="ORF">IRI77_08630</name>
</gene>
<feature type="modified residue" description="N6-(pyridoxal phosphate)lysine" evidence="11">
    <location>
        <position position="212"/>
    </location>
</feature>
<dbReference type="Proteomes" id="UP000593892">
    <property type="component" value="Chromosome"/>
</dbReference>